<reference evidence="2" key="1">
    <citation type="submission" date="2024-03" db="EMBL/GenBank/DDBJ databases">
        <title>Diverse circular DNA viruses in blood, oral, and fecal samples of captive lemurs.</title>
        <authorList>
            <person name="Paietta E.N."/>
            <person name="Kraberger S."/>
            <person name="Lund M.C."/>
            <person name="Custer J.M."/>
            <person name="Vargas K.M."/>
            <person name="Ehmke E.E."/>
            <person name="Yoder A.D."/>
            <person name="Varsani A."/>
        </authorList>
    </citation>
    <scope>NUCLEOTIDE SEQUENCE</scope>
    <source>
        <strain evidence="2">Duke_18_34</strain>
    </source>
</reference>
<feature type="compositionally biased region" description="Polar residues" evidence="1">
    <location>
        <begin position="88"/>
        <end position="104"/>
    </location>
</feature>
<evidence type="ECO:0000256" key="1">
    <source>
        <dbReference type="SAM" id="MobiDB-lite"/>
    </source>
</evidence>
<feature type="region of interest" description="Disordered" evidence="1">
    <location>
        <begin position="88"/>
        <end position="120"/>
    </location>
</feature>
<sequence length="354" mass="39430">MGFSVNSNGTVNFSQSGWDKFWHGEDSESQRWALEYNNALKQYDQQYQLQQQAQQANLQNLKFNQDMQTKQFNEGLLSQAKQLSSIGINPASQGQTPSTASISNVGGVPSAGSPSSTGRNTTIANKTALAIDLLNALVNLKKSNNEANLIKAQSDSLSRQANVAEYNAETERSKADSSIKLNESSIRVNENSIIYTDALTNNIIADTSRKLMENADFDEYLKSLKTFGLTDSMLSKMQNMDWQVALALGVVQIVGKTPWLTDPEITKEESRRKGLGLPSLTEESANEIIENSNTYFNDLNDTERRGINMFITKYPEFGDNVMSHITQSQISGWKDNNYNSFDIYHALQNLFGVK</sequence>
<dbReference type="EMBL" id="PP511334">
    <property type="protein sequence ID" value="XCD03249.1"/>
    <property type="molecule type" value="Genomic_DNA"/>
</dbReference>
<name>A0AAU8AV65_9VIRU</name>
<feature type="compositionally biased region" description="Low complexity" evidence="1">
    <location>
        <begin position="105"/>
        <end position="118"/>
    </location>
</feature>
<evidence type="ECO:0008006" key="3">
    <source>
        <dbReference type="Google" id="ProtNLM"/>
    </source>
</evidence>
<protein>
    <recommendedName>
        <fullName evidence="3">Minor capsid protein</fullName>
    </recommendedName>
</protein>
<proteinExistence type="predicted"/>
<accession>A0AAU8AV65</accession>
<organism evidence="2">
    <name type="scientific">Dulem virus 233</name>
    <dbReference type="NCBI Taxonomy" id="3145710"/>
    <lineage>
        <taxon>Viruses</taxon>
        <taxon>Monodnaviria</taxon>
        <taxon>Sangervirae</taxon>
        <taxon>Phixviricota</taxon>
        <taxon>Malgrandaviricetes</taxon>
        <taxon>Petitvirales</taxon>
        <taxon>Microviridae</taxon>
        <taxon>Microvirus</taxon>
    </lineage>
</organism>
<evidence type="ECO:0000313" key="2">
    <source>
        <dbReference type="EMBL" id="XCD03249.1"/>
    </source>
</evidence>